<dbReference type="EMBL" id="JTDF01000036">
    <property type="protein sequence ID" value="KAF8572434.1"/>
    <property type="molecule type" value="Genomic_DNA"/>
</dbReference>
<dbReference type="PROSITE" id="PS00027">
    <property type="entry name" value="HOMEOBOX_1"/>
    <property type="match status" value="1"/>
</dbReference>
<evidence type="ECO:0000256" key="4">
    <source>
        <dbReference type="ARBA" id="ARBA00023242"/>
    </source>
</evidence>
<dbReference type="InterPro" id="IPR017970">
    <property type="entry name" value="Homeobox_CS"/>
</dbReference>
<evidence type="ECO:0000259" key="8">
    <source>
        <dbReference type="PROSITE" id="PS50071"/>
    </source>
</evidence>
<dbReference type="Gene3D" id="1.10.10.60">
    <property type="entry name" value="Homeodomain-like"/>
    <property type="match status" value="1"/>
</dbReference>
<dbReference type="GO" id="GO:0000981">
    <property type="term" value="F:DNA-binding transcription factor activity, RNA polymerase II-specific"/>
    <property type="evidence" value="ECO:0007669"/>
    <property type="project" value="InterPro"/>
</dbReference>
<sequence length="924" mass="100423">MIANLVAADSSTASNNYPVQYHTHSGTLSLERSSPRLSPIVHPSCRSRIPPLTRNSTMDELIQTAVEDPKSSPIKRVCSTERNTARFHLANSGKHLNSNPSELSKFEMSAEYEPKNSGGQIQNLDDQDEQLVAMALNKQMQALHQLLSNKQTHDSDPCNSQTHVGNWFEQWIAHTRKSIPTSLDNIVPAHTQSVISKQNNCPTVESDSLPPTSLHITTPSAQESGRQSASWADLTPKAARLQGTPCKRKAAYGIKDILGEQTTEKREEKCTDNNELSHLLAEKHGLPWASLPLWAYSGAFMKFYSSWREAPQSQQSSGNEMLSSSLLPIFGKAETELLTNNLNNRLSGCPHSNPVPATATDLSTIPSNPLIQVKNEITSFSSPNWFGLACGLNGTAHMTPTNLSINREQSSFIPGALQSSQATTVDSETTTEQLFNLASAAASLTATPATSYVPHLAPAVSPALPTQLLNLMSNSTGLYDPLRLFGHTSTLGESSNADNILNPLASLTSSHAPTNLFHMPYSPSPLAHSQSLARSVGNVYPTITCPNNLAMWSRTNDPTIDKDGKRKHTRPTFSGQQIFALEKTFEQTKYLAGPERARLAYFLGMSESQVKVWFQNRRTKWRKKNAADMVSSRSKVYADQPGQYGTNANITRPGSLHDSGCLDSNEVGSGSVSGDESQSVDEMTDPKLIGSVPVQDRFVMGAGGSGIQNNVKKQSDGAKELLLSENRTLLDSVCSGVSTEVLRSLATLAGSQAAQHSFPYVSSAITNTDMCHSTFKSSISGNSGDNNISGTLPSWINFLPATFGVPQPNTGRADTSSHPYELPLSLTPVDVNEPRIRTNPICFNTHSYEYHDRDTNDDPSATEHGRFNKSHSSNVPPISPDPFVCSLPTALRLKENTPHLATDEAAFTNQVSPQTAKKSFVLTR</sequence>
<feature type="region of interest" description="Disordered" evidence="7">
    <location>
        <begin position="632"/>
        <end position="682"/>
    </location>
</feature>
<evidence type="ECO:0000256" key="6">
    <source>
        <dbReference type="RuleBase" id="RU000682"/>
    </source>
</evidence>
<dbReference type="InterPro" id="IPR000047">
    <property type="entry name" value="HTH_motif"/>
</dbReference>
<dbReference type="CDD" id="cd00086">
    <property type="entry name" value="homeodomain"/>
    <property type="match status" value="1"/>
</dbReference>
<dbReference type="InterPro" id="IPR050394">
    <property type="entry name" value="Homeobox_NK-like"/>
</dbReference>
<evidence type="ECO:0000256" key="7">
    <source>
        <dbReference type="SAM" id="MobiDB-lite"/>
    </source>
</evidence>
<feature type="compositionally biased region" description="Polar residues" evidence="7">
    <location>
        <begin position="197"/>
        <end position="230"/>
    </location>
</feature>
<name>A0A8T0DZ07_9TREM</name>
<organism evidence="9 10">
    <name type="scientific">Paragonimus westermani</name>
    <dbReference type="NCBI Taxonomy" id="34504"/>
    <lineage>
        <taxon>Eukaryota</taxon>
        <taxon>Metazoa</taxon>
        <taxon>Spiralia</taxon>
        <taxon>Lophotrochozoa</taxon>
        <taxon>Platyhelminthes</taxon>
        <taxon>Trematoda</taxon>
        <taxon>Digenea</taxon>
        <taxon>Plagiorchiida</taxon>
        <taxon>Troglotremata</taxon>
        <taxon>Troglotrematidae</taxon>
        <taxon>Paragonimus</taxon>
    </lineage>
</organism>
<dbReference type="FunFam" id="1.10.10.60:FF:000067">
    <property type="entry name" value="NK6 homeobox 1"/>
    <property type="match status" value="1"/>
</dbReference>
<feature type="domain" description="Homeobox" evidence="8">
    <location>
        <begin position="564"/>
        <end position="624"/>
    </location>
</feature>
<comment type="subcellular location">
    <subcellularLocation>
        <location evidence="1 5 6">Nucleus</location>
    </subcellularLocation>
</comment>
<evidence type="ECO:0000313" key="10">
    <source>
        <dbReference type="Proteomes" id="UP000699462"/>
    </source>
</evidence>
<dbReference type="GO" id="GO:0000978">
    <property type="term" value="F:RNA polymerase II cis-regulatory region sequence-specific DNA binding"/>
    <property type="evidence" value="ECO:0007669"/>
    <property type="project" value="TreeGrafter"/>
</dbReference>
<dbReference type="AlphaFoldDB" id="A0A8T0DZ07"/>
<evidence type="ECO:0000256" key="1">
    <source>
        <dbReference type="ARBA" id="ARBA00004123"/>
    </source>
</evidence>
<feature type="compositionally biased region" description="Polar residues" evidence="7">
    <location>
        <begin position="643"/>
        <end position="652"/>
    </location>
</feature>
<reference evidence="9 10" key="1">
    <citation type="submission" date="2019-07" db="EMBL/GenBank/DDBJ databases">
        <title>Annotation for the trematode Paragonimus westermani.</title>
        <authorList>
            <person name="Choi Y.-J."/>
        </authorList>
    </citation>
    <scope>NUCLEOTIDE SEQUENCE [LARGE SCALE GENOMIC DNA]</scope>
    <source>
        <strain evidence="9">180907_Pwestermani</strain>
    </source>
</reference>
<evidence type="ECO:0000256" key="3">
    <source>
        <dbReference type="ARBA" id="ARBA00023155"/>
    </source>
</evidence>
<evidence type="ECO:0000256" key="5">
    <source>
        <dbReference type="PROSITE-ProRule" id="PRU00108"/>
    </source>
</evidence>
<keyword evidence="3 5" id="KW-0371">Homeobox</keyword>
<dbReference type="SUPFAM" id="SSF46689">
    <property type="entry name" value="Homeodomain-like"/>
    <property type="match status" value="1"/>
</dbReference>
<dbReference type="Pfam" id="PF00046">
    <property type="entry name" value="Homeodomain"/>
    <property type="match status" value="1"/>
</dbReference>
<feature type="compositionally biased region" description="Low complexity" evidence="7">
    <location>
        <begin position="663"/>
        <end position="677"/>
    </location>
</feature>
<keyword evidence="4 5" id="KW-0539">Nucleus</keyword>
<keyword evidence="2 5" id="KW-0238">DNA-binding</keyword>
<feature type="region of interest" description="Disordered" evidence="7">
    <location>
        <begin position="197"/>
        <end position="231"/>
    </location>
</feature>
<feature type="region of interest" description="Disordered" evidence="7">
    <location>
        <begin position="853"/>
        <end position="879"/>
    </location>
</feature>
<protein>
    <recommendedName>
        <fullName evidence="8">Homeobox domain-containing protein</fullName>
    </recommendedName>
</protein>
<feature type="compositionally biased region" description="Basic and acidic residues" evidence="7">
    <location>
        <begin position="853"/>
        <end position="866"/>
    </location>
</feature>
<dbReference type="PROSITE" id="PS50071">
    <property type="entry name" value="HOMEOBOX_2"/>
    <property type="match status" value="1"/>
</dbReference>
<keyword evidence="10" id="KW-1185">Reference proteome</keyword>
<proteinExistence type="predicted"/>
<gene>
    <name evidence="9" type="ORF">P879_00002</name>
</gene>
<dbReference type="GO" id="GO:0005634">
    <property type="term" value="C:nucleus"/>
    <property type="evidence" value="ECO:0007669"/>
    <property type="project" value="UniProtKB-SubCell"/>
</dbReference>
<dbReference type="InterPro" id="IPR001356">
    <property type="entry name" value="HD"/>
</dbReference>
<dbReference type="OrthoDB" id="6159439at2759"/>
<dbReference type="InterPro" id="IPR009057">
    <property type="entry name" value="Homeodomain-like_sf"/>
</dbReference>
<comment type="caution">
    <text evidence="9">The sequence shown here is derived from an EMBL/GenBank/DDBJ whole genome shotgun (WGS) entry which is preliminary data.</text>
</comment>
<dbReference type="Proteomes" id="UP000699462">
    <property type="component" value="Unassembled WGS sequence"/>
</dbReference>
<feature type="DNA-binding region" description="Homeobox" evidence="5">
    <location>
        <begin position="566"/>
        <end position="625"/>
    </location>
</feature>
<dbReference type="GO" id="GO:0030154">
    <property type="term" value="P:cell differentiation"/>
    <property type="evidence" value="ECO:0007669"/>
    <property type="project" value="TreeGrafter"/>
</dbReference>
<dbReference type="PRINTS" id="PR00031">
    <property type="entry name" value="HTHREPRESSR"/>
</dbReference>
<evidence type="ECO:0000313" key="9">
    <source>
        <dbReference type="EMBL" id="KAF8572434.1"/>
    </source>
</evidence>
<accession>A0A8T0DZ07</accession>
<evidence type="ECO:0000256" key="2">
    <source>
        <dbReference type="ARBA" id="ARBA00023125"/>
    </source>
</evidence>
<dbReference type="SMART" id="SM00389">
    <property type="entry name" value="HOX"/>
    <property type="match status" value="1"/>
</dbReference>
<dbReference type="PANTHER" id="PTHR24340">
    <property type="entry name" value="HOMEOBOX PROTEIN NKX"/>
    <property type="match status" value="1"/>
</dbReference>
<dbReference type="PANTHER" id="PTHR24340:SF35">
    <property type="entry name" value="HGTX, ISOFORM C"/>
    <property type="match status" value="1"/>
</dbReference>